<proteinExistence type="predicted"/>
<feature type="chain" id="PRO_5034141719" evidence="5">
    <location>
        <begin position="20"/>
        <end position="1107"/>
    </location>
</feature>
<dbReference type="GO" id="GO:0020037">
    <property type="term" value="F:heme binding"/>
    <property type="evidence" value="ECO:0007669"/>
    <property type="project" value="InterPro"/>
</dbReference>
<evidence type="ECO:0000256" key="4">
    <source>
        <dbReference type="PROSITE-ProRule" id="PRU00433"/>
    </source>
</evidence>
<keyword evidence="5" id="KW-0732">Signal</keyword>
<dbReference type="Gene3D" id="1.25.10.10">
    <property type="entry name" value="Leucine-rich Repeat Variant"/>
    <property type="match status" value="2"/>
</dbReference>
<feature type="domain" description="Cytochrome c" evidence="6">
    <location>
        <begin position="968"/>
        <end position="1107"/>
    </location>
</feature>
<dbReference type="EMBL" id="CP074694">
    <property type="protein sequence ID" value="QVL33506.1"/>
    <property type="molecule type" value="Genomic_DNA"/>
</dbReference>
<dbReference type="NCBIfam" id="TIGR02604">
    <property type="entry name" value="Piru_Ver_Nterm"/>
    <property type="match status" value="1"/>
</dbReference>
<dbReference type="NCBIfam" id="TIGR02603">
    <property type="entry name" value="CxxCH_TIGR02603"/>
    <property type="match status" value="1"/>
</dbReference>
<dbReference type="GO" id="GO:0009055">
    <property type="term" value="F:electron transfer activity"/>
    <property type="evidence" value="ECO:0007669"/>
    <property type="project" value="InterPro"/>
</dbReference>
<keyword evidence="8" id="KW-1185">Reference proteome</keyword>
<dbReference type="Pfam" id="PF13646">
    <property type="entry name" value="HEAT_2"/>
    <property type="match status" value="1"/>
</dbReference>
<dbReference type="SUPFAM" id="SSF46626">
    <property type="entry name" value="Cytochrome c"/>
    <property type="match status" value="1"/>
</dbReference>
<organism evidence="7 8">
    <name type="scientific">Telmatocola sphagniphila</name>
    <dbReference type="NCBI Taxonomy" id="1123043"/>
    <lineage>
        <taxon>Bacteria</taxon>
        <taxon>Pseudomonadati</taxon>
        <taxon>Planctomycetota</taxon>
        <taxon>Planctomycetia</taxon>
        <taxon>Gemmatales</taxon>
        <taxon>Gemmataceae</taxon>
    </lineage>
</organism>
<dbReference type="InterPro" id="IPR011989">
    <property type="entry name" value="ARM-like"/>
</dbReference>
<evidence type="ECO:0000256" key="1">
    <source>
        <dbReference type="ARBA" id="ARBA00022617"/>
    </source>
</evidence>
<dbReference type="InterPro" id="IPR011042">
    <property type="entry name" value="6-blade_b-propeller_TolB-like"/>
</dbReference>
<protein>
    <submittedName>
        <fullName evidence="7">HEAT repeat domain-containing protein</fullName>
    </submittedName>
</protein>
<dbReference type="InterPro" id="IPR013428">
    <property type="entry name" value="Membrane-bound_put_N"/>
</dbReference>
<gene>
    <name evidence="7" type="ORF">KIH39_06235</name>
</gene>
<name>A0A8E6EZI3_9BACT</name>
<dbReference type="AlphaFoldDB" id="A0A8E6EZI3"/>
<reference evidence="7" key="1">
    <citation type="submission" date="2021-05" db="EMBL/GenBank/DDBJ databases">
        <title>Complete genome sequence of the cellulolytic planctomycete Telmatocola sphagniphila SP2T and characterization of the first cellulase from planctomycetes.</title>
        <authorList>
            <person name="Rakitin A.L."/>
            <person name="Beletsky A.V."/>
            <person name="Naumoff D.G."/>
            <person name="Kulichevskaya I.S."/>
            <person name="Mardanov A.V."/>
            <person name="Ravin N.V."/>
            <person name="Dedysh S.N."/>
        </authorList>
    </citation>
    <scope>NUCLEOTIDE SEQUENCE</scope>
    <source>
        <strain evidence="7">SP2T</strain>
    </source>
</reference>
<dbReference type="KEGG" id="tsph:KIH39_06235"/>
<feature type="signal peptide" evidence="5">
    <location>
        <begin position="1"/>
        <end position="19"/>
    </location>
</feature>
<keyword evidence="2 4" id="KW-0479">Metal-binding</keyword>
<dbReference type="InterPro" id="IPR004155">
    <property type="entry name" value="PBS_lyase_HEAT"/>
</dbReference>
<accession>A0A8E6EZI3</accession>
<evidence type="ECO:0000313" key="7">
    <source>
        <dbReference type="EMBL" id="QVL33506.1"/>
    </source>
</evidence>
<dbReference type="InterPro" id="IPR009056">
    <property type="entry name" value="Cyt_c-like_dom"/>
</dbReference>
<sequence length="1107" mass="123209">MLRIHIFIIAFFVPAVCMAEPPLEEPTLPDGTEKALKQIAGFRYPKGLKVELFAAEPLLGSPVAISVDEKGRIFVAEEYRFSRGTEENRTRPFFLEDDLQLKSVSDRLAMFKKWQSKFDGGMSWFSKHADQVRLLEDTSGSGRANHSTVFAGGFNDPLDGLAAGVLAHEGKVYLTNIPNLWLLQDTKKTGTADIRKPLLTGFGVSCAFLGHDLHGLIFGPDGKLYFSIGDRGFNVTSQEGKNFTGLRNGAVFRCDPDGSNFEVVMRGLRNPQELAFDQFGNLFADDNNCDYGDDARLVYVLEGGDAGWNMAYQTMKAPYLAGPWFAERMWHTPHSGQPAWLLPPIGKVGTGPSGFLFTSGSSLPVRYQNSFLMCNYTGNGGLESFHLKQSGAGYEIADYHDFLKPFYPTDVDLGPEGKLYVSDFGALDWSGRSTGGRIFTIFDEAKIQSPDVQRMKKVFAEGFDKQTLSSLQELLFHPEMKLRIRAQFELAKRGDEGAKIFQLMLADSKNSNRYSRLHSLWGMGQLARKNPEILKPLTAYLSDPDAEVRAQTAKVLGESQFLSIDSQIIPLLKDDSLRVRMFAAQALGKHKSKEGVKPLIELLRENATDDPFLRHAAVYALSQMGVAQELKAYAKDASTRVRMGVLLVQRRLQDQEISLFLQDSDLLIRTEAARAIHDLPMTELYPVLADTQLSGPISNPLELDPLMRRIIDANFWLGKEANAGKILNIALDNRFSSAVRLEAIAALRDWAEPPQRDRVIGFWRTLAKRDREIVRRVVSPSVEKILTQAQGMLLTEALNLIGTLDIPIREPLLLEWVLDPKKETSTRRAALHLLGERNSKLLDSKLEPVLHDPEDTLRAEARETYARIDAKKGTEELARVLEDTQASIYERQQALHSLTSLKNPKANELLDLWAKRLSEGKVAPELILDVKDVLKSASSITRRLHLLQFEASEPKDILGKYQSALYGGNPLSGRDIFYGHTVAQCVRCHSVKGSGGTAGPDLTQVVTRNPQKTREYLLESLMLPNAKIALGYANVTLALFDGRVIAGTITAEDNSKITLKTPDGKSVTVPIAEIEERTKPTSSMPAMDGRLTPREIRDLIAYLMTLK</sequence>
<evidence type="ECO:0000259" key="6">
    <source>
        <dbReference type="PROSITE" id="PS51007"/>
    </source>
</evidence>
<dbReference type="Gene3D" id="2.120.10.30">
    <property type="entry name" value="TolB, C-terminal domain"/>
    <property type="match status" value="1"/>
</dbReference>
<dbReference type="RefSeq" id="WP_213498395.1">
    <property type="nucleotide sequence ID" value="NZ_CP074694.1"/>
</dbReference>
<dbReference type="SUPFAM" id="SSF50952">
    <property type="entry name" value="Soluble quinoprotein glucose dehydrogenase"/>
    <property type="match status" value="1"/>
</dbReference>
<dbReference type="SMART" id="SM00567">
    <property type="entry name" value="EZ_HEAT"/>
    <property type="match status" value="3"/>
</dbReference>
<dbReference type="InterPro" id="IPR013427">
    <property type="entry name" value="Haem-bd_dom_put"/>
</dbReference>
<dbReference type="InterPro" id="IPR036909">
    <property type="entry name" value="Cyt_c-like_dom_sf"/>
</dbReference>
<dbReference type="Pfam" id="PF23500">
    <property type="entry name" value="DUF7133"/>
    <property type="match status" value="1"/>
</dbReference>
<dbReference type="Proteomes" id="UP000676194">
    <property type="component" value="Chromosome"/>
</dbReference>
<dbReference type="PROSITE" id="PS51007">
    <property type="entry name" value="CYTC"/>
    <property type="match status" value="1"/>
</dbReference>
<dbReference type="InterPro" id="IPR055557">
    <property type="entry name" value="DUF7133"/>
</dbReference>
<evidence type="ECO:0000256" key="2">
    <source>
        <dbReference type="ARBA" id="ARBA00022723"/>
    </source>
</evidence>
<dbReference type="InterPro" id="IPR016024">
    <property type="entry name" value="ARM-type_fold"/>
</dbReference>
<keyword evidence="3 4" id="KW-0408">Iron</keyword>
<evidence type="ECO:0000256" key="3">
    <source>
        <dbReference type="ARBA" id="ARBA00023004"/>
    </source>
</evidence>
<keyword evidence="1 4" id="KW-0349">Heme</keyword>
<dbReference type="PANTHER" id="PTHR33546:SF1">
    <property type="entry name" value="LARGE, MULTIFUNCTIONAL SECRETED PROTEIN"/>
    <property type="match status" value="1"/>
</dbReference>
<evidence type="ECO:0000256" key="5">
    <source>
        <dbReference type="SAM" id="SignalP"/>
    </source>
</evidence>
<dbReference type="SUPFAM" id="SSF48371">
    <property type="entry name" value="ARM repeat"/>
    <property type="match status" value="1"/>
</dbReference>
<dbReference type="GO" id="GO:0046872">
    <property type="term" value="F:metal ion binding"/>
    <property type="evidence" value="ECO:0007669"/>
    <property type="project" value="UniProtKB-KW"/>
</dbReference>
<dbReference type="Gene3D" id="1.10.760.10">
    <property type="entry name" value="Cytochrome c-like domain"/>
    <property type="match status" value="1"/>
</dbReference>
<dbReference type="InterPro" id="IPR011041">
    <property type="entry name" value="Quinoprot_gluc/sorb_DH_b-prop"/>
</dbReference>
<evidence type="ECO:0000313" key="8">
    <source>
        <dbReference type="Proteomes" id="UP000676194"/>
    </source>
</evidence>
<dbReference type="PANTHER" id="PTHR33546">
    <property type="entry name" value="LARGE, MULTIFUNCTIONAL SECRETED PROTEIN-RELATED"/>
    <property type="match status" value="1"/>
</dbReference>